<keyword evidence="5" id="KW-1185">Reference proteome</keyword>
<dbReference type="InterPro" id="IPR008995">
    <property type="entry name" value="Mo/tungstate-bd_C_term_dom"/>
</dbReference>
<dbReference type="InterPro" id="IPR005116">
    <property type="entry name" value="Transp-assoc_OB_typ1"/>
</dbReference>
<sequence>MLFGFSLSPISHISLRNQLRGVIVKIFSRNGLSFCMVDAGEKVLVEITETSRKNMQLEVGVAVYCLFKSAALKIF</sequence>
<feature type="domain" description="Mop" evidence="3">
    <location>
        <begin position="12"/>
        <end position="75"/>
    </location>
</feature>
<name>A0A399ST45_9BACT</name>
<evidence type="ECO:0000256" key="2">
    <source>
        <dbReference type="PROSITE-ProRule" id="PRU01213"/>
    </source>
</evidence>
<accession>A0A399ST45</accession>
<dbReference type="GO" id="GO:0015689">
    <property type="term" value="P:molybdate ion transport"/>
    <property type="evidence" value="ECO:0007669"/>
    <property type="project" value="InterPro"/>
</dbReference>
<dbReference type="Proteomes" id="UP000265926">
    <property type="component" value="Unassembled WGS sequence"/>
</dbReference>
<organism evidence="4 5">
    <name type="scientific">Maribellus luteus</name>
    <dbReference type="NCBI Taxonomy" id="2305463"/>
    <lineage>
        <taxon>Bacteria</taxon>
        <taxon>Pseudomonadati</taxon>
        <taxon>Bacteroidota</taxon>
        <taxon>Bacteroidia</taxon>
        <taxon>Marinilabiliales</taxon>
        <taxon>Prolixibacteraceae</taxon>
        <taxon>Maribellus</taxon>
    </lineage>
</organism>
<dbReference type="SUPFAM" id="SSF50331">
    <property type="entry name" value="MOP-like"/>
    <property type="match status" value="1"/>
</dbReference>
<evidence type="ECO:0000259" key="3">
    <source>
        <dbReference type="PROSITE" id="PS51866"/>
    </source>
</evidence>
<dbReference type="InterPro" id="IPR004606">
    <property type="entry name" value="Mop_domain"/>
</dbReference>
<proteinExistence type="predicted"/>
<dbReference type="Pfam" id="PF03459">
    <property type="entry name" value="TOBE"/>
    <property type="match status" value="1"/>
</dbReference>
<gene>
    <name evidence="4" type="ORF">D1614_23490</name>
</gene>
<dbReference type="PROSITE" id="PS51866">
    <property type="entry name" value="MOP"/>
    <property type="match status" value="1"/>
</dbReference>
<evidence type="ECO:0000256" key="1">
    <source>
        <dbReference type="ARBA" id="ARBA00022505"/>
    </source>
</evidence>
<dbReference type="AlphaFoldDB" id="A0A399ST45"/>
<dbReference type="Gene3D" id="2.40.50.100">
    <property type="match status" value="1"/>
</dbReference>
<keyword evidence="1 2" id="KW-0500">Molybdenum</keyword>
<comment type="caution">
    <text evidence="4">The sequence shown here is derived from an EMBL/GenBank/DDBJ whole genome shotgun (WGS) entry which is preliminary data.</text>
</comment>
<reference evidence="4 5" key="1">
    <citation type="submission" date="2018-08" db="EMBL/GenBank/DDBJ databases">
        <title>Pallidiluteibacterium maritimus gen. nov., sp. nov., isolated from coastal sediment.</title>
        <authorList>
            <person name="Zhou L.Y."/>
        </authorList>
    </citation>
    <scope>NUCLEOTIDE SEQUENCE [LARGE SCALE GENOMIC DNA]</scope>
    <source>
        <strain evidence="4 5">XSD2</strain>
    </source>
</reference>
<evidence type="ECO:0000313" key="4">
    <source>
        <dbReference type="EMBL" id="RIJ45313.1"/>
    </source>
</evidence>
<evidence type="ECO:0000313" key="5">
    <source>
        <dbReference type="Proteomes" id="UP000265926"/>
    </source>
</evidence>
<dbReference type="EMBL" id="QWGR01000032">
    <property type="protein sequence ID" value="RIJ45313.1"/>
    <property type="molecule type" value="Genomic_DNA"/>
</dbReference>
<dbReference type="OrthoDB" id="9909026at2"/>
<protein>
    <recommendedName>
        <fullName evidence="3">Mop domain-containing protein</fullName>
    </recommendedName>
</protein>